<keyword evidence="7" id="KW-1185">Reference proteome</keyword>
<reference evidence="6 7" key="1">
    <citation type="journal article" date="2015" name="Genome Announc.">
        <title>Expanding the biotechnology potential of lactobacilli through comparative genomics of 213 strains and associated genera.</title>
        <authorList>
            <person name="Sun Z."/>
            <person name="Harris H.M."/>
            <person name="McCann A."/>
            <person name="Guo C."/>
            <person name="Argimon S."/>
            <person name="Zhang W."/>
            <person name="Yang X."/>
            <person name="Jeffery I.B."/>
            <person name="Cooney J.C."/>
            <person name="Kagawa T.F."/>
            <person name="Liu W."/>
            <person name="Song Y."/>
            <person name="Salvetti E."/>
            <person name="Wrobel A."/>
            <person name="Rasinkangas P."/>
            <person name="Parkhill J."/>
            <person name="Rea M.C."/>
            <person name="O'Sullivan O."/>
            <person name="Ritari J."/>
            <person name="Douillard F.P."/>
            <person name="Paul Ross R."/>
            <person name="Yang R."/>
            <person name="Briner A.E."/>
            <person name="Felis G.E."/>
            <person name="de Vos W.M."/>
            <person name="Barrangou R."/>
            <person name="Klaenhammer T.R."/>
            <person name="Caufield P.W."/>
            <person name="Cui Y."/>
            <person name="Zhang H."/>
            <person name="O'Toole P.W."/>
        </authorList>
    </citation>
    <scope>NUCLEOTIDE SEQUENCE [LARGE SCALE GENOMIC DNA]</scope>
    <source>
        <strain evidence="6 7">DSM 23365</strain>
    </source>
</reference>
<dbReference type="AlphaFoldDB" id="A0A0R2EU13"/>
<sequence length="62" mass="6948">MFVLAVPARKTSKTKKRMRRANIKLQVPNLSACPNCGELRQSHVVCPSCGFYDGRQVVKTNN</sequence>
<dbReference type="NCBIfam" id="TIGR01031">
    <property type="entry name" value="rpmF_bact"/>
    <property type="match status" value="1"/>
</dbReference>
<evidence type="ECO:0000313" key="7">
    <source>
        <dbReference type="Proteomes" id="UP000051442"/>
    </source>
</evidence>
<dbReference type="InterPro" id="IPR011332">
    <property type="entry name" value="Ribosomal_zn-bd"/>
</dbReference>
<comment type="similarity">
    <text evidence="1 5">Belongs to the bacterial ribosomal protein bL32 family.</text>
</comment>
<dbReference type="GO" id="GO:0003735">
    <property type="term" value="F:structural constituent of ribosome"/>
    <property type="evidence" value="ECO:0007669"/>
    <property type="project" value="InterPro"/>
</dbReference>
<protein>
    <recommendedName>
        <fullName evidence="4 5">Large ribosomal subunit protein bL32</fullName>
    </recommendedName>
</protein>
<dbReference type="HAMAP" id="MF_00340">
    <property type="entry name" value="Ribosomal_bL32"/>
    <property type="match status" value="1"/>
</dbReference>
<evidence type="ECO:0000256" key="5">
    <source>
        <dbReference type="HAMAP-Rule" id="MF_00340"/>
    </source>
</evidence>
<name>A0A0R2EU13_9LACO</name>
<dbReference type="EMBL" id="AYZM01000135">
    <property type="protein sequence ID" value="KRN19681.1"/>
    <property type="molecule type" value="Genomic_DNA"/>
</dbReference>
<evidence type="ECO:0000256" key="2">
    <source>
        <dbReference type="ARBA" id="ARBA00022980"/>
    </source>
</evidence>
<dbReference type="GO" id="GO:0015934">
    <property type="term" value="C:large ribosomal subunit"/>
    <property type="evidence" value="ECO:0007669"/>
    <property type="project" value="InterPro"/>
</dbReference>
<organism evidence="6 7">
    <name type="scientific">Secundilactobacillus similis DSM 23365 = JCM 2765</name>
    <dbReference type="NCBI Taxonomy" id="1423804"/>
    <lineage>
        <taxon>Bacteria</taxon>
        <taxon>Bacillati</taxon>
        <taxon>Bacillota</taxon>
        <taxon>Bacilli</taxon>
        <taxon>Lactobacillales</taxon>
        <taxon>Lactobacillaceae</taxon>
        <taxon>Secundilactobacillus</taxon>
    </lineage>
</organism>
<dbReference type="InterPro" id="IPR002677">
    <property type="entry name" value="Ribosomal_bL32"/>
</dbReference>
<gene>
    <name evidence="5" type="primary">rpmF</name>
    <name evidence="6" type="ORF">FD14_GL001666</name>
</gene>
<keyword evidence="3 5" id="KW-0687">Ribonucleoprotein</keyword>
<proteinExistence type="inferred from homology"/>
<dbReference type="PANTHER" id="PTHR35534:SF1">
    <property type="entry name" value="LARGE RIBOSOMAL SUBUNIT PROTEIN BL32"/>
    <property type="match status" value="1"/>
</dbReference>
<accession>A0A0R2EU13</accession>
<dbReference type="PANTHER" id="PTHR35534">
    <property type="entry name" value="50S RIBOSOMAL PROTEIN L32"/>
    <property type="match status" value="1"/>
</dbReference>
<dbReference type="InterPro" id="IPR044957">
    <property type="entry name" value="Ribosomal_bL32_bact"/>
</dbReference>
<dbReference type="STRING" id="1423804.FD14_GL001666"/>
<evidence type="ECO:0000256" key="1">
    <source>
        <dbReference type="ARBA" id="ARBA00008560"/>
    </source>
</evidence>
<dbReference type="SUPFAM" id="SSF57829">
    <property type="entry name" value="Zn-binding ribosomal proteins"/>
    <property type="match status" value="1"/>
</dbReference>
<evidence type="ECO:0000256" key="3">
    <source>
        <dbReference type="ARBA" id="ARBA00023274"/>
    </source>
</evidence>
<dbReference type="PATRIC" id="fig|1423804.4.peg.1797"/>
<keyword evidence="2 5" id="KW-0689">Ribosomal protein</keyword>
<dbReference type="Pfam" id="PF01783">
    <property type="entry name" value="Ribosomal_L32p"/>
    <property type="match status" value="1"/>
</dbReference>
<dbReference type="GO" id="GO:0006412">
    <property type="term" value="P:translation"/>
    <property type="evidence" value="ECO:0007669"/>
    <property type="project" value="UniProtKB-UniRule"/>
</dbReference>
<evidence type="ECO:0000313" key="6">
    <source>
        <dbReference type="EMBL" id="KRN19681.1"/>
    </source>
</evidence>
<evidence type="ECO:0000256" key="4">
    <source>
        <dbReference type="ARBA" id="ARBA00035178"/>
    </source>
</evidence>
<dbReference type="Proteomes" id="UP000051442">
    <property type="component" value="Unassembled WGS sequence"/>
</dbReference>
<comment type="caution">
    <text evidence="6">The sequence shown here is derived from an EMBL/GenBank/DDBJ whole genome shotgun (WGS) entry which is preliminary data.</text>
</comment>